<dbReference type="PANTHER" id="PTHR32322:SF2">
    <property type="entry name" value="EAMA DOMAIN-CONTAINING PROTEIN"/>
    <property type="match status" value="1"/>
</dbReference>
<evidence type="ECO:0000256" key="4">
    <source>
        <dbReference type="ARBA" id="ARBA00022989"/>
    </source>
</evidence>
<gene>
    <name evidence="8" type="ORF">QFZ53_002653</name>
</gene>
<sequence length="302" mass="30797">MNLRTSHVILIVLLYGLGYPLGAMALGELSAPWVLSIRFVLAALLLAGVAALGRRRWPRGREWGHVVVVGVLTQAVQFGCAYEGMRLGVPPTLTALVIAMNPLVTAVLAASWLGERPTRRGIVGLALGLAAIGVAFAGRVSATGIDAALVLTLLALLGMSAGGVYQQRFLADVDPLPASAVGQFVSAIPMIIWAAVSPPDLGDLPRALVSMGAMIVFSAAVGTTVYMAAVRRSGAARVSLLFALIPSVAALFGWLLLGQMPSQGVLLGLIIGAVACVVGGTGAGGAARTKVSLPHSAGAPEV</sequence>
<organism evidence="8 9">
    <name type="scientific">Microbacterium natoriense</name>
    <dbReference type="NCBI Taxonomy" id="284570"/>
    <lineage>
        <taxon>Bacteria</taxon>
        <taxon>Bacillati</taxon>
        <taxon>Actinomycetota</taxon>
        <taxon>Actinomycetes</taxon>
        <taxon>Micrococcales</taxon>
        <taxon>Microbacteriaceae</taxon>
        <taxon>Microbacterium</taxon>
    </lineage>
</organism>
<dbReference type="Pfam" id="PF00892">
    <property type="entry name" value="EamA"/>
    <property type="match status" value="2"/>
</dbReference>
<dbReference type="InterPro" id="IPR050638">
    <property type="entry name" value="AA-Vitamin_Transporters"/>
</dbReference>
<keyword evidence="9" id="KW-1185">Reference proteome</keyword>
<dbReference type="InterPro" id="IPR037185">
    <property type="entry name" value="EmrE-like"/>
</dbReference>
<accession>A0AAW8EYZ2</accession>
<comment type="caution">
    <text evidence="8">The sequence shown here is derived from an EMBL/GenBank/DDBJ whole genome shotgun (WGS) entry which is preliminary data.</text>
</comment>
<keyword evidence="3 6" id="KW-0812">Transmembrane</keyword>
<feature type="transmembrane region" description="Helical" evidence="6">
    <location>
        <begin position="147"/>
        <end position="165"/>
    </location>
</feature>
<dbReference type="SUPFAM" id="SSF103481">
    <property type="entry name" value="Multidrug resistance efflux transporter EmrE"/>
    <property type="match status" value="2"/>
</dbReference>
<evidence type="ECO:0000256" key="3">
    <source>
        <dbReference type="ARBA" id="ARBA00022692"/>
    </source>
</evidence>
<evidence type="ECO:0000256" key="5">
    <source>
        <dbReference type="ARBA" id="ARBA00023136"/>
    </source>
</evidence>
<dbReference type="GO" id="GO:0016020">
    <property type="term" value="C:membrane"/>
    <property type="evidence" value="ECO:0007669"/>
    <property type="project" value="UniProtKB-SubCell"/>
</dbReference>
<comment type="similarity">
    <text evidence="2">Belongs to the EamA transporter family.</text>
</comment>
<feature type="transmembrane region" description="Helical" evidence="6">
    <location>
        <begin position="177"/>
        <end position="196"/>
    </location>
</feature>
<reference evidence="8 9" key="1">
    <citation type="submission" date="2023-07" db="EMBL/GenBank/DDBJ databases">
        <title>Comparative genomics of wheat-associated soil bacteria to identify genetic determinants of phenazine resistance.</title>
        <authorList>
            <person name="Mouncey N."/>
        </authorList>
    </citation>
    <scope>NUCLEOTIDE SEQUENCE [LARGE SCALE GENOMIC DNA]</scope>
    <source>
        <strain evidence="8 9">W4I9-1</strain>
    </source>
</reference>
<feature type="domain" description="EamA" evidence="7">
    <location>
        <begin position="8"/>
        <end position="134"/>
    </location>
</feature>
<dbReference type="Proteomes" id="UP001244427">
    <property type="component" value="Unassembled WGS sequence"/>
</dbReference>
<dbReference type="InterPro" id="IPR000620">
    <property type="entry name" value="EamA_dom"/>
</dbReference>
<evidence type="ECO:0000313" key="9">
    <source>
        <dbReference type="Proteomes" id="UP001244427"/>
    </source>
</evidence>
<keyword evidence="5 6" id="KW-0472">Membrane</keyword>
<feature type="transmembrane region" description="Helical" evidence="6">
    <location>
        <begin position="264"/>
        <end position="287"/>
    </location>
</feature>
<dbReference type="RefSeq" id="WP_307297155.1">
    <property type="nucleotide sequence ID" value="NZ_JAUSXV010000001.1"/>
</dbReference>
<evidence type="ECO:0000313" key="8">
    <source>
        <dbReference type="EMBL" id="MDQ0648457.1"/>
    </source>
</evidence>
<feature type="domain" description="EamA" evidence="7">
    <location>
        <begin position="148"/>
        <end position="277"/>
    </location>
</feature>
<evidence type="ECO:0000256" key="1">
    <source>
        <dbReference type="ARBA" id="ARBA00004141"/>
    </source>
</evidence>
<keyword evidence="4 6" id="KW-1133">Transmembrane helix</keyword>
<feature type="transmembrane region" description="Helical" evidence="6">
    <location>
        <begin position="91"/>
        <end position="114"/>
    </location>
</feature>
<feature type="transmembrane region" description="Helical" evidence="6">
    <location>
        <begin position="121"/>
        <end position="141"/>
    </location>
</feature>
<feature type="transmembrane region" description="Helical" evidence="6">
    <location>
        <begin position="7"/>
        <end position="27"/>
    </location>
</feature>
<evidence type="ECO:0000256" key="6">
    <source>
        <dbReference type="SAM" id="Phobius"/>
    </source>
</evidence>
<protein>
    <submittedName>
        <fullName evidence="8">Drug/metabolite transporter (DMT)-like permease</fullName>
    </submittedName>
</protein>
<dbReference type="PANTHER" id="PTHR32322">
    <property type="entry name" value="INNER MEMBRANE TRANSPORTER"/>
    <property type="match status" value="1"/>
</dbReference>
<feature type="transmembrane region" description="Helical" evidence="6">
    <location>
        <begin position="33"/>
        <end position="53"/>
    </location>
</feature>
<evidence type="ECO:0000256" key="2">
    <source>
        <dbReference type="ARBA" id="ARBA00007362"/>
    </source>
</evidence>
<dbReference type="AlphaFoldDB" id="A0AAW8EYZ2"/>
<dbReference type="EMBL" id="JAUSXV010000001">
    <property type="protein sequence ID" value="MDQ0648457.1"/>
    <property type="molecule type" value="Genomic_DNA"/>
</dbReference>
<feature type="transmembrane region" description="Helical" evidence="6">
    <location>
        <begin position="65"/>
        <end position="85"/>
    </location>
</feature>
<feature type="transmembrane region" description="Helical" evidence="6">
    <location>
        <begin position="240"/>
        <end position="258"/>
    </location>
</feature>
<proteinExistence type="inferred from homology"/>
<comment type="subcellular location">
    <subcellularLocation>
        <location evidence="1">Membrane</location>
        <topology evidence="1">Multi-pass membrane protein</topology>
    </subcellularLocation>
</comment>
<feature type="transmembrane region" description="Helical" evidence="6">
    <location>
        <begin position="208"/>
        <end position="228"/>
    </location>
</feature>
<evidence type="ECO:0000259" key="7">
    <source>
        <dbReference type="Pfam" id="PF00892"/>
    </source>
</evidence>
<name>A0AAW8EYZ2_9MICO</name>